<proteinExistence type="predicted"/>
<dbReference type="GO" id="GO:0005829">
    <property type="term" value="C:cytosol"/>
    <property type="evidence" value="ECO:0007669"/>
    <property type="project" value="TreeGrafter"/>
</dbReference>
<dbReference type="SMART" id="SM00829">
    <property type="entry name" value="PKS_ER"/>
    <property type="match status" value="1"/>
</dbReference>
<dbReference type="InterPro" id="IPR013154">
    <property type="entry name" value="ADH-like_N"/>
</dbReference>
<dbReference type="InterPro" id="IPR020843">
    <property type="entry name" value="ER"/>
</dbReference>
<dbReference type="InterPro" id="IPR011032">
    <property type="entry name" value="GroES-like_sf"/>
</dbReference>
<dbReference type="AlphaFoldDB" id="A0A848LAJ4"/>
<dbReference type="Gene3D" id="3.90.180.10">
    <property type="entry name" value="Medium-chain alcohol dehydrogenases, catalytic domain"/>
    <property type="match status" value="1"/>
</dbReference>
<dbReference type="PANTHER" id="PTHR48106">
    <property type="entry name" value="QUINONE OXIDOREDUCTASE PIG3-RELATED"/>
    <property type="match status" value="1"/>
</dbReference>
<dbReference type="InterPro" id="IPR047618">
    <property type="entry name" value="QOR-like"/>
</dbReference>
<protein>
    <submittedName>
        <fullName evidence="4">Quinone oxidoreductase</fullName>
    </submittedName>
</protein>
<dbReference type="PANTHER" id="PTHR48106:SF13">
    <property type="entry name" value="QUINONE OXIDOREDUCTASE-RELATED"/>
    <property type="match status" value="1"/>
</dbReference>
<keyword evidence="1" id="KW-0521">NADP</keyword>
<dbReference type="EMBL" id="JABBNB010000037">
    <property type="protein sequence ID" value="NMO04588.1"/>
    <property type="molecule type" value="Genomic_DNA"/>
</dbReference>
<evidence type="ECO:0000256" key="1">
    <source>
        <dbReference type="ARBA" id="ARBA00022857"/>
    </source>
</evidence>
<evidence type="ECO:0000313" key="4">
    <source>
        <dbReference type="EMBL" id="NMO04588.1"/>
    </source>
</evidence>
<comment type="caution">
    <text evidence="4">The sequence shown here is derived from an EMBL/GenBank/DDBJ whole genome shotgun (WGS) entry which is preliminary data.</text>
</comment>
<gene>
    <name evidence="4" type="ORF">HH308_25535</name>
</gene>
<feature type="domain" description="Enoyl reductase (ER)" evidence="3">
    <location>
        <begin position="10"/>
        <end position="319"/>
    </location>
</feature>
<evidence type="ECO:0000313" key="5">
    <source>
        <dbReference type="Proteomes" id="UP000550729"/>
    </source>
</evidence>
<accession>A0A848LAJ4</accession>
<dbReference type="FunFam" id="3.40.50.720:FF:000053">
    <property type="entry name" value="Quinone oxidoreductase 1"/>
    <property type="match status" value="1"/>
</dbReference>
<dbReference type="SUPFAM" id="SSF50129">
    <property type="entry name" value="GroES-like"/>
    <property type="match status" value="1"/>
</dbReference>
<name>A0A848LAJ4_9ACTN</name>
<dbReference type="Pfam" id="PF00107">
    <property type="entry name" value="ADH_zinc_N"/>
    <property type="match status" value="1"/>
</dbReference>
<sequence length="321" mass="33506">MRAIQVNAHGGPEVLTYGEVPDPSPGPGDLLVETTSVGVNFIDTYLRRGLYPSQPPYIPGAEGAGVVRAVGADVTHFSVGDRVAWCDVPASYAELVAVPEAKAARVPAEVSDEVAGTLLLQGLTAHYLLDGSAYPQAGDTILVHAGAGGVGLLLTQLAHAKHLHVITTVSTDEKAELSKAAGATHVLRYAPDLGAQVRRLTDGKGVRVTYDGVGRDTFDASLSSTAIRGTVVVFGAASGPVPPFDLQRLNTSGSLSLTRPTLAHFISDPDEFRWRAGEIFDAVQSGKLSPRVGQTYPLAEASQAHTDLESRATTGSIALIP</sequence>
<evidence type="ECO:0000259" key="3">
    <source>
        <dbReference type="SMART" id="SM00829"/>
    </source>
</evidence>
<dbReference type="RefSeq" id="WP_170197087.1">
    <property type="nucleotide sequence ID" value="NZ_JABBNB010000037.1"/>
</dbReference>
<dbReference type="GO" id="GO:0003960">
    <property type="term" value="F:quinone reductase (NADPH) activity"/>
    <property type="evidence" value="ECO:0007669"/>
    <property type="project" value="InterPro"/>
</dbReference>
<dbReference type="GO" id="GO:0035925">
    <property type="term" value="F:mRNA 3'-UTR AU-rich region binding"/>
    <property type="evidence" value="ECO:0007669"/>
    <property type="project" value="TreeGrafter"/>
</dbReference>
<dbReference type="InterPro" id="IPR036291">
    <property type="entry name" value="NAD(P)-bd_dom_sf"/>
</dbReference>
<keyword evidence="5" id="KW-1185">Reference proteome</keyword>
<dbReference type="Proteomes" id="UP000550729">
    <property type="component" value="Unassembled WGS sequence"/>
</dbReference>
<reference evidence="4 5" key="1">
    <citation type="submission" date="2020-04" db="EMBL/GenBank/DDBJ databases">
        <title>Gordonia sp. nov. TBRC 11910.</title>
        <authorList>
            <person name="Suriyachadkun C."/>
        </authorList>
    </citation>
    <scope>NUCLEOTIDE SEQUENCE [LARGE SCALE GENOMIC DNA]</scope>
    <source>
        <strain evidence="4 5">TBRC 11910</strain>
    </source>
</reference>
<dbReference type="GO" id="GO:0070402">
    <property type="term" value="F:NADPH binding"/>
    <property type="evidence" value="ECO:0007669"/>
    <property type="project" value="TreeGrafter"/>
</dbReference>
<evidence type="ECO:0000256" key="2">
    <source>
        <dbReference type="ARBA" id="ARBA00023002"/>
    </source>
</evidence>
<dbReference type="Gene3D" id="3.40.50.720">
    <property type="entry name" value="NAD(P)-binding Rossmann-like Domain"/>
    <property type="match status" value="1"/>
</dbReference>
<dbReference type="InterPro" id="IPR013149">
    <property type="entry name" value="ADH-like_C"/>
</dbReference>
<keyword evidence="2" id="KW-0560">Oxidoreductase</keyword>
<organism evidence="4 5">
    <name type="scientific">Gordonia asplenii</name>
    <dbReference type="NCBI Taxonomy" id="2725283"/>
    <lineage>
        <taxon>Bacteria</taxon>
        <taxon>Bacillati</taxon>
        <taxon>Actinomycetota</taxon>
        <taxon>Actinomycetes</taxon>
        <taxon>Mycobacteriales</taxon>
        <taxon>Gordoniaceae</taxon>
        <taxon>Gordonia</taxon>
    </lineage>
</organism>
<dbReference type="SUPFAM" id="SSF51735">
    <property type="entry name" value="NAD(P)-binding Rossmann-fold domains"/>
    <property type="match status" value="1"/>
</dbReference>
<dbReference type="CDD" id="cd05286">
    <property type="entry name" value="QOR2"/>
    <property type="match status" value="1"/>
</dbReference>
<dbReference type="Pfam" id="PF08240">
    <property type="entry name" value="ADH_N"/>
    <property type="match status" value="1"/>
</dbReference>